<dbReference type="PROSITE" id="PS50995">
    <property type="entry name" value="HTH_MARR_2"/>
    <property type="match status" value="1"/>
</dbReference>
<dbReference type="SUPFAM" id="SSF46785">
    <property type="entry name" value="Winged helix' DNA-binding domain"/>
    <property type="match status" value="1"/>
</dbReference>
<dbReference type="Proteomes" id="UP000077428">
    <property type="component" value="Unassembled WGS sequence"/>
</dbReference>
<organism evidence="5 6">
    <name type="scientific">Methanobrevibacter oralis</name>
    <dbReference type="NCBI Taxonomy" id="66851"/>
    <lineage>
        <taxon>Archaea</taxon>
        <taxon>Methanobacteriati</taxon>
        <taxon>Methanobacteriota</taxon>
        <taxon>Methanomada group</taxon>
        <taxon>Methanobacteria</taxon>
        <taxon>Methanobacteriales</taxon>
        <taxon>Methanobacteriaceae</taxon>
        <taxon>Methanobrevibacter</taxon>
    </lineage>
</organism>
<dbReference type="PATRIC" id="fig|66851.6.peg.910"/>
<gene>
    <name evidence="5" type="ORF">MBORA_08290</name>
</gene>
<keyword evidence="1" id="KW-0805">Transcription regulation</keyword>
<dbReference type="RefSeq" id="WP_042694431.1">
    <property type="nucleotide sequence ID" value="NZ_CABMAB010000036.1"/>
</dbReference>
<dbReference type="STRING" id="66851.MBORA_08290"/>
<keyword evidence="3" id="KW-0804">Transcription</keyword>
<comment type="caution">
    <text evidence="5">The sequence shown here is derived from an EMBL/GenBank/DDBJ whole genome shotgun (WGS) entry which is preliminary data.</text>
</comment>
<dbReference type="InterPro" id="IPR000835">
    <property type="entry name" value="HTH_MarR-typ"/>
</dbReference>
<dbReference type="SMART" id="SM00347">
    <property type="entry name" value="HTH_MARR"/>
    <property type="match status" value="1"/>
</dbReference>
<evidence type="ECO:0000313" key="6">
    <source>
        <dbReference type="Proteomes" id="UP000077428"/>
    </source>
</evidence>
<dbReference type="Pfam" id="PF01047">
    <property type="entry name" value="MarR"/>
    <property type="match status" value="1"/>
</dbReference>
<feature type="domain" description="HTH marR-type" evidence="4">
    <location>
        <begin position="13"/>
        <end position="144"/>
    </location>
</feature>
<keyword evidence="2" id="KW-0238">DNA-binding</keyword>
<dbReference type="AlphaFoldDB" id="A0A166BEB3"/>
<evidence type="ECO:0000256" key="2">
    <source>
        <dbReference type="ARBA" id="ARBA00023125"/>
    </source>
</evidence>
<accession>A0A166BEB3</accession>
<keyword evidence="6" id="KW-1185">Reference proteome</keyword>
<dbReference type="InterPro" id="IPR036388">
    <property type="entry name" value="WH-like_DNA-bd_sf"/>
</dbReference>
<dbReference type="PROSITE" id="PS01117">
    <property type="entry name" value="HTH_MARR_1"/>
    <property type="match status" value="1"/>
</dbReference>
<evidence type="ECO:0000256" key="1">
    <source>
        <dbReference type="ARBA" id="ARBA00023015"/>
    </source>
</evidence>
<dbReference type="GO" id="GO:0003677">
    <property type="term" value="F:DNA binding"/>
    <property type="evidence" value="ECO:0007669"/>
    <property type="project" value="UniProtKB-KW"/>
</dbReference>
<dbReference type="InterPro" id="IPR036390">
    <property type="entry name" value="WH_DNA-bd_sf"/>
</dbReference>
<dbReference type="OrthoDB" id="10712at2157"/>
<dbReference type="PRINTS" id="PR00598">
    <property type="entry name" value="HTHMARR"/>
</dbReference>
<dbReference type="EMBL" id="LWMU01000056">
    <property type="protein sequence ID" value="KZX13224.1"/>
    <property type="molecule type" value="Genomic_DNA"/>
</dbReference>
<dbReference type="PANTHER" id="PTHR42756:SF1">
    <property type="entry name" value="TRANSCRIPTIONAL REPRESSOR OF EMRAB OPERON"/>
    <property type="match status" value="1"/>
</dbReference>
<name>A0A166BEB3_METOA</name>
<evidence type="ECO:0000256" key="3">
    <source>
        <dbReference type="ARBA" id="ARBA00023163"/>
    </source>
</evidence>
<dbReference type="InterPro" id="IPR023187">
    <property type="entry name" value="Tscrpt_reg_MarR-type_CS"/>
</dbReference>
<evidence type="ECO:0000313" key="5">
    <source>
        <dbReference type="EMBL" id="KZX13224.1"/>
    </source>
</evidence>
<reference evidence="6" key="1">
    <citation type="journal article" date="2016" name="Genome Announc.">
        <title>Draft Genome Sequences of Methanobrevibacter curvatus DSM11111, Methanobrevibacter cuticularis DSM11139, Methanobrevibacter filiformis DSM11501, and Methanobrevibacter oralis DSM7256.</title>
        <authorList>
            <person name="Poehlein A."/>
            <person name="Seedorf H."/>
        </authorList>
    </citation>
    <scope>NUCLEOTIDE SEQUENCE [LARGE SCALE GENOMIC DNA]</scope>
    <source>
        <strain evidence="6">DSM 7256 / JCM 30027 / ZR</strain>
    </source>
</reference>
<evidence type="ECO:0000259" key="4">
    <source>
        <dbReference type="PROSITE" id="PS50995"/>
    </source>
</evidence>
<protein>
    <submittedName>
        <fullName evidence="5">HTH-type transcriptional regulator</fullName>
    </submittedName>
</protein>
<dbReference type="GO" id="GO:0003700">
    <property type="term" value="F:DNA-binding transcription factor activity"/>
    <property type="evidence" value="ECO:0007669"/>
    <property type="project" value="InterPro"/>
</dbReference>
<sequence length="157" mass="18395">MLLEELKEIEASDFPIGKLIMIISKNHDSYWNHKLEEYEIKASQLHRLFEINNENEINQDKIANRCNLNKGAVARNIQKLESEGLILREVDENNRRQNKISLTNKGKKIVNKSLKALNNWEKEVSNNNSIDIKVLKYNLKEIAIKSIEMNKNYESEE</sequence>
<proteinExistence type="predicted"/>
<dbReference type="PANTHER" id="PTHR42756">
    <property type="entry name" value="TRANSCRIPTIONAL REGULATOR, MARR"/>
    <property type="match status" value="1"/>
</dbReference>
<dbReference type="Gene3D" id="1.10.10.10">
    <property type="entry name" value="Winged helix-like DNA-binding domain superfamily/Winged helix DNA-binding domain"/>
    <property type="match status" value="1"/>
</dbReference>